<feature type="coiled-coil region" evidence="1">
    <location>
        <begin position="726"/>
        <end position="756"/>
    </location>
</feature>
<gene>
    <name evidence="4" type="primary">PCM1</name>
</gene>
<feature type="compositionally biased region" description="Polar residues" evidence="2">
    <location>
        <begin position="1894"/>
        <end position="1904"/>
    </location>
</feature>
<feature type="region of interest" description="Disordered" evidence="2">
    <location>
        <begin position="1161"/>
        <end position="1185"/>
    </location>
</feature>
<feature type="compositionally biased region" description="Acidic residues" evidence="2">
    <location>
        <begin position="1844"/>
        <end position="1860"/>
    </location>
</feature>
<evidence type="ECO:0000313" key="4">
    <source>
        <dbReference type="Ensembl" id="ENSCAFP00000065884.2"/>
    </source>
</evidence>
<feature type="compositionally biased region" description="Acidic residues" evidence="2">
    <location>
        <begin position="601"/>
        <end position="610"/>
    </location>
</feature>
<feature type="region of interest" description="Disordered" evidence="2">
    <location>
        <begin position="987"/>
        <end position="1041"/>
    </location>
</feature>
<dbReference type="GO" id="GO:0005813">
    <property type="term" value="C:centrosome"/>
    <property type="evidence" value="ECO:0007669"/>
    <property type="project" value="InterPro"/>
</dbReference>
<reference evidence="4 5" key="1">
    <citation type="journal article" date="2005" name="Nature">
        <title>Genome sequence, comparative analysis and haplotype structure of the domestic dog.</title>
        <authorList>
            <consortium name="Broad Sequencing Platform"/>
            <person name="Lindblad-Toh K."/>
            <person name="Wade C.M."/>
            <person name="Mikkelsen T.S."/>
            <person name="Karlsson E.K."/>
            <person name="Jaffe D.B."/>
            <person name="Kamal M."/>
            <person name="Clamp M."/>
            <person name="Chang J.L."/>
            <person name="Kulbokas E.J. III"/>
            <person name="Zody M.C."/>
            <person name="Mauceli E."/>
            <person name="Xie X."/>
            <person name="Breen M."/>
            <person name="Wayne R.K."/>
            <person name="Ostrander E.A."/>
            <person name="Ponting C.P."/>
            <person name="Galibert F."/>
            <person name="Smith D.R."/>
            <person name="DeJong P.J."/>
            <person name="Kirkness E."/>
            <person name="Alvarez P."/>
            <person name="Biagi T."/>
            <person name="Brockman W."/>
            <person name="Butler J."/>
            <person name="Chin C.W."/>
            <person name="Cook A."/>
            <person name="Cuff J."/>
            <person name="Daly M.J."/>
            <person name="DeCaprio D."/>
            <person name="Gnerre S."/>
            <person name="Grabherr M."/>
            <person name="Kellis M."/>
            <person name="Kleber M."/>
            <person name="Bardeleben C."/>
            <person name="Goodstadt L."/>
            <person name="Heger A."/>
            <person name="Hitte C."/>
            <person name="Kim L."/>
            <person name="Koepfli K.P."/>
            <person name="Parker H.G."/>
            <person name="Pollinger J.P."/>
            <person name="Searle S.M."/>
            <person name="Sutter N.B."/>
            <person name="Thomas R."/>
            <person name="Webber C."/>
            <person name="Baldwin J."/>
            <person name="Abebe A."/>
            <person name="Abouelleil A."/>
            <person name="Aftuck L."/>
            <person name="Ait-Zahra M."/>
            <person name="Aldredge T."/>
            <person name="Allen N."/>
            <person name="An P."/>
            <person name="Anderson S."/>
            <person name="Antoine C."/>
            <person name="Arachchi H."/>
            <person name="Aslam A."/>
            <person name="Ayotte L."/>
            <person name="Bachantsang P."/>
            <person name="Barry A."/>
            <person name="Bayul T."/>
            <person name="Benamara M."/>
            <person name="Berlin A."/>
            <person name="Bessette D."/>
            <person name="Blitshteyn B."/>
            <person name="Bloom T."/>
            <person name="Blye J."/>
            <person name="Boguslavskiy L."/>
            <person name="Bonnet C."/>
            <person name="Boukhgalter B."/>
            <person name="Brown A."/>
            <person name="Cahill P."/>
            <person name="Calixte N."/>
            <person name="Camarata J."/>
            <person name="Cheshatsang Y."/>
            <person name="Chu J."/>
            <person name="Citroen M."/>
            <person name="Collymore A."/>
            <person name="Cooke P."/>
            <person name="Dawoe T."/>
            <person name="Daza R."/>
            <person name="Decktor K."/>
            <person name="DeGray S."/>
            <person name="Dhargay N."/>
            <person name="Dooley K."/>
            <person name="Dooley K."/>
            <person name="Dorje P."/>
            <person name="Dorjee K."/>
            <person name="Dorris L."/>
            <person name="Duffey N."/>
            <person name="Dupes A."/>
            <person name="Egbiremolen O."/>
            <person name="Elong R."/>
            <person name="Falk J."/>
            <person name="Farina A."/>
            <person name="Faro S."/>
            <person name="Ferguson D."/>
            <person name="Ferreira P."/>
            <person name="Fisher S."/>
            <person name="FitzGerald M."/>
            <person name="Foley K."/>
            <person name="Foley C."/>
            <person name="Franke A."/>
            <person name="Friedrich D."/>
            <person name="Gage D."/>
            <person name="Garber M."/>
            <person name="Gearin G."/>
            <person name="Giannoukos G."/>
            <person name="Goode T."/>
            <person name="Goyette A."/>
            <person name="Graham J."/>
            <person name="Grandbois E."/>
            <person name="Gyaltsen K."/>
            <person name="Hafez N."/>
            <person name="Hagopian D."/>
            <person name="Hagos B."/>
            <person name="Hall J."/>
            <person name="Healy C."/>
            <person name="Hegarty R."/>
            <person name="Honan T."/>
            <person name="Horn A."/>
            <person name="Houde N."/>
            <person name="Hughes L."/>
            <person name="Hunnicutt L."/>
            <person name="Husby M."/>
            <person name="Jester B."/>
            <person name="Jones C."/>
            <person name="Kamat A."/>
            <person name="Kanga B."/>
            <person name="Kells C."/>
            <person name="Khazanovich D."/>
            <person name="Kieu A.C."/>
            <person name="Kisner P."/>
            <person name="Kumar M."/>
            <person name="Lance K."/>
            <person name="Landers T."/>
            <person name="Lara M."/>
            <person name="Lee W."/>
            <person name="Leger J.P."/>
            <person name="Lennon N."/>
            <person name="Leuper L."/>
            <person name="LeVine S."/>
            <person name="Liu J."/>
            <person name="Liu X."/>
            <person name="Lokyitsang Y."/>
            <person name="Lokyitsang T."/>
            <person name="Lui A."/>
            <person name="Macdonald J."/>
            <person name="Major J."/>
            <person name="Marabella R."/>
            <person name="Maru K."/>
            <person name="Matthews C."/>
            <person name="McDonough S."/>
            <person name="Mehta T."/>
            <person name="Meldrim J."/>
            <person name="Melnikov A."/>
            <person name="Meneus L."/>
            <person name="Mihalev A."/>
            <person name="Mihova T."/>
            <person name="Miller K."/>
            <person name="Mittelman R."/>
            <person name="Mlenga V."/>
            <person name="Mulrain L."/>
            <person name="Munson G."/>
            <person name="Navidi A."/>
            <person name="Naylor J."/>
            <person name="Nguyen T."/>
            <person name="Nguyen N."/>
            <person name="Nguyen C."/>
            <person name="Nguyen T."/>
            <person name="Nicol R."/>
            <person name="Norbu N."/>
            <person name="Norbu C."/>
            <person name="Novod N."/>
            <person name="Nyima T."/>
            <person name="Olandt P."/>
            <person name="O'Neill B."/>
            <person name="O'Neill K."/>
            <person name="Osman S."/>
            <person name="Oyono L."/>
            <person name="Patti C."/>
            <person name="Perrin D."/>
            <person name="Phunkhang P."/>
            <person name="Pierre F."/>
            <person name="Priest M."/>
            <person name="Rachupka A."/>
            <person name="Raghuraman S."/>
            <person name="Rameau R."/>
            <person name="Ray V."/>
            <person name="Raymond C."/>
            <person name="Rege F."/>
            <person name="Rise C."/>
            <person name="Rogers J."/>
            <person name="Rogov P."/>
            <person name="Sahalie J."/>
            <person name="Settipalli S."/>
            <person name="Sharpe T."/>
            <person name="Shea T."/>
            <person name="Sheehan M."/>
            <person name="Sherpa N."/>
            <person name="Shi J."/>
            <person name="Shih D."/>
            <person name="Sloan J."/>
            <person name="Smith C."/>
            <person name="Sparrow T."/>
            <person name="Stalker J."/>
            <person name="Stange-Thomann N."/>
            <person name="Stavropoulos S."/>
            <person name="Stone C."/>
            <person name="Stone S."/>
            <person name="Sykes S."/>
            <person name="Tchuinga P."/>
            <person name="Tenzing P."/>
            <person name="Tesfaye S."/>
            <person name="Thoulutsang D."/>
            <person name="Thoulutsang Y."/>
            <person name="Topham K."/>
            <person name="Topping I."/>
            <person name="Tsamla T."/>
            <person name="Vassiliev H."/>
            <person name="Venkataraman V."/>
            <person name="Vo A."/>
            <person name="Wangchuk T."/>
            <person name="Wangdi T."/>
            <person name="Weiand M."/>
            <person name="Wilkinson J."/>
            <person name="Wilson A."/>
            <person name="Yadav S."/>
            <person name="Yang S."/>
            <person name="Yang X."/>
            <person name="Young G."/>
            <person name="Yu Q."/>
            <person name="Zainoun J."/>
            <person name="Zembek L."/>
            <person name="Zimmer A."/>
            <person name="Lander E.S."/>
        </authorList>
    </citation>
    <scope>NUCLEOTIDE SEQUENCE [LARGE SCALE GENOMIC DNA]</scope>
    <source>
        <strain evidence="4">Boxer</strain>
    </source>
</reference>
<name>A0A8P0TH98_CANLF</name>
<accession>A0A8P0TH98</accession>
<feature type="compositionally biased region" description="Polar residues" evidence="2">
    <location>
        <begin position="1863"/>
        <end position="1872"/>
    </location>
</feature>
<feature type="coiled-coil region" evidence="1">
    <location>
        <begin position="807"/>
        <end position="844"/>
    </location>
</feature>
<feature type="compositionally biased region" description="Polar residues" evidence="2">
    <location>
        <begin position="282"/>
        <end position="299"/>
    </location>
</feature>
<feature type="compositionally biased region" description="Polar residues" evidence="2">
    <location>
        <begin position="783"/>
        <end position="794"/>
    </location>
</feature>
<evidence type="ECO:0000313" key="5">
    <source>
        <dbReference type="Proteomes" id="UP000002254"/>
    </source>
</evidence>
<evidence type="ECO:0000256" key="2">
    <source>
        <dbReference type="SAM" id="MobiDB-lite"/>
    </source>
</evidence>
<dbReference type="PANTHER" id="PTHR14164">
    <property type="entry name" value="PERICENTRIOLAR MATERIAL 1-RELATED"/>
    <property type="match status" value="1"/>
</dbReference>
<feature type="compositionally biased region" description="Basic and acidic residues" evidence="2">
    <location>
        <begin position="43"/>
        <end position="61"/>
    </location>
</feature>
<feature type="region of interest" description="Disordered" evidence="2">
    <location>
        <begin position="282"/>
        <end position="308"/>
    </location>
</feature>
<feature type="compositionally biased region" description="Polar residues" evidence="2">
    <location>
        <begin position="1228"/>
        <end position="1249"/>
    </location>
</feature>
<feature type="region of interest" description="Disordered" evidence="2">
    <location>
        <begin position="422"/>
        <end position="461"/>
    </location>
</feature>
<feature type="compositionally biased region" description="Basic and acidic residues" evidence="2">
    <location>
        <begin position="1880"/>
        <end position="1893"/>
    </location>
</feature>
<feature type="compositionally biased region" description="Polar residues" evidence="2">
    <location>
        <begin position="494"/>
        <end position="519"/>
    </location>
</feature>
<feature type="coiled-coil region" evidence="1">
    <location>
        <begin position="1065"/>
        <end position="1092"/>
    </location>
</feature>
<dbReference type="Proteomes" id="UP000002254">
    <property type="component" value="Chromosome 16"/>
</dbReference>
<feature type="compositionally biased region" description="Basic and acidic residues" evidence="2">
    <location>
        <begin position="1803"/>
        <end position="1812"/>
    </location>
</feature>
<feature type="compositionally biased region" description="Polar residues" evidence="2">
    <location>
        <begin position="438"/>
        <end position="454"/>
    </location>
</feature>
<feature type="region of interest" description="Disordered" evidence="2">
    <location>
        <begin position="111"/>
        <end position="139"/>
    </location>
</feature>
<evidence type="ECO:0000256" key="1">
    <source>
        <dbReference type="SAM" id="Coils"/>
    </source>
</evidence>
<feature type="region of interest" description="Disordered" evidence="2">
    <location>
        <begin position="494"/>
        <end position="526"/>
    </location>
</feature>
<evidence type="ECO:0000259" key="3">
    <source>
        <dbReference type="Pfam" id="PF15717"/>
    </source>
</evidence>
<dbReference type="Ensembl" id="ENSCAFT00000064214.2">
    <property type="protein sequence ID" value="ENSCAFP00000065884.2"/>
    <property type="gene ID" value="ENSCAFG00000007113.7"/>
</dbReference>
<feature type="compositionally biased region" description="Polar residues" evidence="2">
    <location>
        <begin position="116"/>
        <end position="132"/>
    </location>
</feature>
<keyword evidence="1" id="KW-0175">Coiled coil</keyword>
<feature type="compositionally biased region" description="Basic residues" evidence="2">
    <location>
        <begin position="1372"/>
        <end position="1387"/>
    </location>
</feature>
<feature type="region of interest" description="Disordered" evidence="2">
    <location>
        <begin position="1306"/>
        <end position="1418"/>
    </location>
</feature>
<feature type="compositionally biased region" description="Polar residues" evidence="2">
    <location>
        <begin position="1927"/>
        <end position="1946"/>
    </location>
</feature>
<dbReference type="InterPro" id="IPR024138">
    <property type="entry name" value="Pericentriolar_Pcm1"/>
</dbReference>
<feature type="domain" description="Pericentriolar material 1 protein C-terminal" evidence="3">
    <location>
        <begin position="1607"/>
        <end position="2044"/>
    </location>
</feature>
<feature type="compositionally biased region" description="Polar residues" evidence="2">
    <location>
        <begin position="1828"/>
        <end position="1842"/>
    </location>
</feature>
<feature type="compositionally biased region" description="Polar residues" evidence="2">
    <location>
        <begin position="1391"/>
        <end position="1401"/>
    </location>
</feature>
<feature type="compositionally biased region" description="Acidic residues" evidence="2">
    <location>
        <begin position="1813"/>
        <end position="1823"/>
    </location>
</feature>
<dbReference type="GO" id="GO:0071539">
    <property type="term" value="P:protein localization to centrosome"/>
    <property type="evidence" value="ECO:0007669"/>
    <property type="project" value="InterPro"/>
</dbReference>
<dbReference type="InterPro" id="IPR031446">
    <property type="entry name" value="PCM1_C"/>
</dbReference>
<feature type="coiled-coil region" evidence="1">
    <location>
        <begin position="901"/>
        <end position="928"/>
    </location>
</feature>
<feature type="region of interest" description="Disordered" evidence="2">
    <location>
        <begin position="680"/>
        <end position="719"/>
    </location>
</feature>
<feature type="region of interest" description="Disordered" evidence="2">
    <location>
        <begin position="1"/>
        <end position="96"/>
    </location>
</feature>
<feature type="region of interest" description="Disordered" evidence="2">
    <location>
        <begin position="942"/>
        <end position="962"/>
    </location>
</feature>
<feature type="region of interest" description="Disordered" evidence="2">
    <location>
        <begin position="1766"/>
        <end position="1988"/>
    </location>
</feature>
<feature type="compositionally biased region" description="Polar residues" evidence="2">
    <location>
        <begin position="1001"/>
        <end position="1022"/>
    </location>
</feature>
<proteinExistence type="predicted"/>
<feature type="compositionally biased region" description="Polar residues" evidence="2">
    <location>
        <begin position="947"/>
        <end position="956"/>
    </location>
</feature>
<dbReference type="GO" id="GO:0034454">
    <property type="term" value="P:microtubule anchoring at centrosome"/>
    <property type="evidence" value="ECO:0007669"/>
    <property type="project" value="InterPro"/>
</dbReference>
<feature type="region of interest" description="Disordered" evidence="2">
    <location>
        <begin position="1228"/>
        <end position="1283"/>
    </location>
</feature>
<organism evidence="4 5">
    <name type="scientific">Canis lupus familiaris</name>
    <name type="common">Dog</name>
    <name type="synonym">Canis familiaris</name>
    <dbReference type="NCBI Taxonomy" id="9615"/>
    <lineage>
        <taxon>Eukaryota</taxon>
        <taxon>Metazoa</taxon>
        <taxon>Chordata</taxon>
        <taxon>Craniata</taxon>
        <taxon>Vertebrata</taxon>
        <taxon>Euteleostomi</taxon>
        <taxon>Mammalia</taxon>
        <taxon>Eutheria</taxon>
        <taxon>Laurasiatheria</taxon>
        <taxon>Carnivora</taxon>
        <taxon>Caniformia</taxon>
        <taxon>Canidae</taxon>
        <taxon>Canis</taxon>
    </lineage>
</organism>
<feature type="region of interest" description="Disordered" evidence="2">
    <location>
        <begin position="769"/>
        <end position="800"/>
    </location>
</feature>
<feature type="compositionally biased region" description="Polar residues" evidence="2">
    <location>
        <begin position="1970"/>
        <end position="1979"/>
    </location>
</feature>
<feature type="compositionally biased region" description="Acidic residues" evidence="2">
    <location>
        <begin position="693"/>
        <end position="706"/>
    </location>
</feature>
<dbReference type="OrthoDB" id="2125770at2759"/>
<dbReference type="PANTHER" id="PTHR14164:SF12">
    <property type="entry name" value="PERICENTRIOLAR MATERIAL 1 PROTEIN"/>
    <property type="match status" value="1"/>
</dbReference>
<feature type="region of interest" description="Disordered" evidence="2">
    <location>
        <begin position="598"/>
        <end position="621"/>
    </location>
</feature>
<protein>
    <submittedName>
        <fullName evidence="4">Pericentriolar material 1</fullName>
    </submittedName>
</protein>
<reference evidence="4" key="2">
    <citation type="submission" date="2025-08" db="UniProtKB">
        <authorList>
            <consortium name="Ensembl"/>
        </authorList>
    </citation>
    <scope>IDENTIFICATION</scope>
</reference>
<feature type="compositionally biased region" description="Acidic residues" evidence="2">
    <location>
        <begin position="991"/>
        <end position="1000"/>
    </location>
</feature>
<dbReference type="Pfam" id="PF15717">
    <property type="entry name" value="PCM1_C"/>
    <property type="match status" value="1"/>
</dbReference>
<dbReference type="GO" id="GO:0060271">
    <property type="term" value="P:cilium assembly"/>
    <property type="evidence" value="ECO:0007669"/>
    <property type="project" value="InterPro"/>
</dbReference>
<sequence>MATGGGPFEEGINDQDLPNWSNEGVDDRLNNMDWGGQQKKANKSSEKNKKKFGVESDKRVTNDISPESSPGVGRRRTKTPHSFPHSRYVTQMSVPEQAELEKLKQRINFSDLDQRSIGSDSQGRATAANNKRQLSENRKPFNFLPMQINTNKSKDAAISPPKREMIGSTQCKELFASALSNDLLQNCQVSEEDGRGEPAMESSQIVSRLVQIRDYITKASSMREDLVEKNERSANVERLTHLIDHLKEQEKSYMKFLQKILARENEEEDVRTIDSAVGSGSVAESTSLNIDVQSEASDTTARDPQQEPMEEIENLKKQHDLLKRMLQQQEQLRALQGRQAALLALQHKAEQAIAVMDDSEKVAGTTPGHHTVPGSQPARSPFHQRVPLRVVTETTGSVSGVSITSELNEELNDLIQRFHNQLRDSQPPTVPDNRRQAESLSLTREVSQSRNPSVSEHLPDEKVQLFSKMRVLQEKKQKMDKLLGELHTLRDQHLNNSSFVPSSASPQRSVDQRSTTSAPSAPIGLAPVVNGESNSFTSSVPYPVASLVSQNESENEGHLNPTEKLQKLNEVRKRLNELRELVHYYEQTSDMMTDAVNENTKDEETEESEYDSEHENPEPVTNIRNPQVAATWNEVNSNSNAQCVSNNREGRSVNSNCEINNRSAANIRTLNMPPSLDCHYNREGEQGIHGAQGEDDEEEEEAEDEGVSGASLTSHRSSLVDEAAEDAEFEQKINRLMAAKQKLRQLQDLVAMVQDDDAADHGVISANTSNLDDFYPAEEDNKQSANNTRGNANKTQKDAGINEKAREKFYEAKLQQQQRELRQLQEERKKLIEIQEKIQALQKACPDLQLSATSAGNCPTKKYIPAVTSTPVVNGNETSTSKSAFEPADPSGVDNELWSEMRRHEMLREELRQRRKQLEALMAEHQRRQGLAETTSPLAVSLRSDGSENLCTPQQSRTEKTMATWGGSTQCALDEEGDEDGYLSEGVVRTDEEEEEEEQDASSNDNFSMYPPNSANHNSYNIKETKNRWKNSRPFTADGNYRPLAKTRQQNISMQRQENLRWMSELSYVEEKEQWQEQINQLKKQLDFSVNICQTLMQDQQTLSCLLQTLLTGPYSVMPSNVASPQVHLIMHQLNQCYTQLTWQQNNVQRLKQMLNELMRQQNQHPEKPGSQERGSSAPQPSSPSLFCPFSFPSQPVNLFNLPGFTNFSSFAPGMNFSPLFPSNFGEFSQNISTPTEQQQPLAQNSSGKTEYMAFPKPFESSSSIGAEKQRNQKQPGEEVENSRTAWLYDQEGEVEKPFIKTGFPVSVEKTTNSNRKNQLDTGRRRRQFDEESLESFSSMPDPVDPTTVTKTFKTRKASAQASLASKDKTPKSKSKKRHSAQLKSRVKNTGYESASVSSTCEPCKSRNRHSAQTEEPVQAKVFSRKNLEQLEKIIKYSRSTEISSAHARRILQQSNRNACNEAPETGSDFSMFEALRDTIYSEVATLISQNESHPHFLIELFHELQLLNTDYLRQRALYALQDIVTRHISENHEKEGENVKSVNSGTWIASNSELTPSESLATTDDETFEKNFERETHKISEQNDADNASVMSVSSNFEPFATDDLETPIENHGSQQPVSEVSTVPCPRIDTQQLDRQIKAIMKEVIPFLKEHMDEVCSSQLLTSVRRMVLTLTQQNDESKEFVKFFHKQLGSILQDSLAKFAGRKLKDCGEDLLVEISEVLFNELAFFKLMQDLDNNSITVKQKCKRKIEAAGVIQSYAKEAKRILEGDHGSPAGEIDDEDKDKDETETVKPTQTSEIYDGDGPKNVRSDVSDQEEDEESEECPVSINLSKAETQALTNYGSGEDENEDEEIEEFEEGPVDVQTSLQANTEATEETEHDDQVLQHDFEKSGESKNVPSEQDPTTSKDDQDSTPVKPCYLNILENEQPLNSAVQKDSLTTIDSSKQPNPLPLPLPEIETLVPTVKEVKSAQETPESSLAGSPDTESPVLVNDYEAESGNISQKSDEEDFVKVEDLPLKLTIYSEADLRKKMVEEQEKNHLSGEILCEMQTEELAGNSQTLKEPETVGAQSV</sequence>